<dbReference type="EC" id="4.2.1.130" evidence="6"/>
<accession>A0A2R8CG02</accession>
<dbReference type="GO" id="GO:0019243">
    <property type="term" value="P:methylglyoxal catabolic process to D-lactate via S-lactoyl-glutathione"/>
    <property type="evidence" value="ECO:0007669"/>
    <property type="project" value="TreeGrafter"/>
</dbReference>
<evidence type="ECO:0000313" key="7">
    <source>
        <dbReference type="Proteomes" id="UP000244898"/>
    </source>
</evidence>
<dbReference type="RefSeq" id="WP_108792597.1">
    <property type="nucleotide sequence ID" value="NZ_ONZG01000022.1"/>
</dbReference>
<dbReference type="CDD" id="cd03141">
    <property type="entry name" value="GATase1_Hsp31_like"/>
    <property type="match status" value="1"/>
</dbReference>
<keyword evidence="4" id="KW-0472">Membrane</keyword>
<dbReference type="Proteomes" id="UP000244898">
    <property type="component" value="Unassembled WGS sequence"/>
</dbReference>
<dbReference type="EMBL" id="ONZG01000022">
    <property type="protein sequence ID" value="SPJ31382.1"/>
    <property type="molecule type" value="Genomic_DNA"/>
</dbReference>
<dbReference type="GO" id="GO:0019172">
    <property type="term" value="F:glyoxalase III activity"/>
    <property type="evidence" value="ECO:0007669"/>
    <property type="project" value="UniProtKB-EC"/>
</dbReference>
<keyword evidence="7" id="KW-1185">Reference proteome</keyword>
<evidence type="ECO:0000256" key="1">
    <source>
        <dbReference type="ARBA" id="ARBA00023016"/>
    </source>
</evidence>
<dbReference type="AlphaFoldDB" id="A0A2R8CG02"/>
<evidence type="ECO:0000256" key="4">
    <source>
        <dbReference type="SAM" id="Phobius"/>
    </source>
</evidence>
<dbReference type="PANTHER" id="PTHR48094:SF11">
    <property type="entry name" value="GLUTATHIONE-INDEPENDENT GLYOXALASE HSP31-RELATED"/>
    <property type="match status" value="1"/>
</dbReference>
<proteinExistence type="inferred from homology"/>
<evidence type="ECO:0000256" key="3">
    <source>
        <dbReference type="ARBA" id="ARBA00038493"/>
    </source>
</evidence>
<dbReference type="SUPFAM" id="SSF52317">
    <property type="entry name" value="Class I glutamine amidotransferase-like"/>
    <property type="match status" value="1"/>
</dbReference>
<keyword evidence="4" id="KW-0812">Transmembrane</keyword>
<reference evidence="7" key="1">
    <citation type="submission" date="2018-03" db="EMBL/GenBank/DDBJ databases">
        <authorList>
            <person name="Rodrigo-Torres L."/>
            <person name="Arahal R. D."/>
            <person name="Lucena T."/>
        </authorList>
    </citation>
    <scope>NUCLEOTIDE SEQUENCE [LARGE SCALE GENOMIC DNA]</scope>
    <source>
        <strain evidence="7">CECT 7615</strain>
    </source>
</reference>
<evidence type="ECO:0000259" key="5">
    <source>
        <dbReference type="Pfam" id="PF01965"/>
    </source>
</evidence>
<dbReference type="GO" id="GO:0005737">
    <property type="term" value="C:cytoplasm"/>
    <property type="evidence" value="ECO:0007669"/>
    <property type="project" value="TreeGrafter"/>
</dbReference>
<dbReference type="OrthoDB" id="9792284at2"/>
<dbReference type="InterPro" id="IPR050325">
    <property type="entry name" value="Prot/Nucl_acid_deglycase"/>
</dbReference>
<dbReference type="Gene3D" id="3.40.50.880">
    <property type="match status" value="1"/>
</dbReference>
<evidence type="ECO:0000313" key="6">
    <source>
        <dbReference type="EMBL" id="SPJ31382.1"/>
    </source>
</evidence>
<dbReference type="Pfam" id="PF01965">
    <property type="entry name" value="DJ-1_PfpI"/>
    <property type="match status" value="1"/>
</dbReference>
<sequence>MSWLKIILIAIPVLTIVVYFGLPRALNMMGLHPHYDIPEYDLAGKRALIIATSQDTLGDTGKETGVFGSELTVPYYAFLDAGMEVDLVSIKGGEIPVEPRSMGWPLGTEADFRFKKDTVAMAKLTNSISVKDVDITKYDAIFLSGGWGAAYDFAQSEELAALVTAANADNDVIGSVCHGALGLVNAKDTDGTPLIEGRTVTGVTDTQIDQLGISITPKHPETELRAAKANFEADTAFRDMFANHVSVDGRLVTGQNQNSGAEAAHRMMELLSK</sequence>
<dbReference type="PANTHER" id="PTHR48094">
    <property type="entry name" value="PROTEIN/NUCLEIC ACID DEGLYCASE DJ-1-RELATED"/>
    <property type="match status" value="1"/>
</dbReference>
<name>A0A2R8CG02_9RHOB</name>
<dbReference type="InterPro" id="IPR029062">
    <property type="entry name" value="Class_I_gatase-like"/>
</dbReference>
<protein>
    <submittedName>
        <fullName evidence="6">Molecular chaperone Hsp31 and glyoxalase 3</fullName>
        <ecNumber evidence="6">4.2.1.130</ecNumber>
    </submittedName>
</protein>
<keyword evidence="2 6" id="KW-0456">Lyase</keyword>
<feature type="transmembrane region" description="Helical" evidence="4">
    <location>
        <begin position="6"/>
        <end position="22"/>
    </location>
</feature>
<dbReference type="InterPro" id="IPR002818">
    <property type="entry name" value="DJ-1/PfpI"/>
</dbReference>
<keyword evidence="4" id="KW-1133">Transmembrane helix</keyword>
<evidence type="ECO:0000256" key="2">
    <source>
        <dbReference type="ARBA" id="ARBA00023239"/>
    </source>
</evidence>
<feature type="domain" description="DJ-1/PfpI" evidence="5">
    <location>
        <begin position="69"/>
        <end position="268"/>
    </location>
</feature>
<keyword evidence="1" id="KW-0346">Stress response</keyword>
<gene>
    <name evidence="6" type="primary">hchA</name>
    <name evidence="6" type="ORF">TRM7615_04925</name>
</gene>
<comment type="similarity">
    <text evidence="3">Belongs to the peptidase C56 family. HSP31-like subfamily.</text>
</comment>
<organism evidence="6 7">
    <name type="scientific">Falsiruegeria mediterranea M17</name>
    <dbReference type="NCBI Taxonomy" id="1200281"/>
    <lineage>
        <taxon>Bacteria</taxon>
        <taxon>Pseudomonadati</taxon>
        <taxon>Pseudomonadota</taxon>
        <taxon>Alphaproteobacteria</taxon>
        <taxon>Rhodobacterales</taxon>
        <taxon>Roseobacteraceae</taxon>
        <taxon>Falsiruegeria</taxon>
    </lineage>
</organism>